<keyword evidence="2" id="KW-1185">Reference proteome</keyword>
<organism evidence="1 2">
    <name type="scientific">Phlebia brevispora</name>
    <dbReference type="NCBI Taxonomy" id="194682"/>
    <lineage>
        <taxon>Eukaryota</taxon>
        <taxon>Fungi</taxon>
        <taxon>Dikarya</taxon>
        <taxon>Basidiomycota</taxon>
        <taxon>Agaricomycotina</taxon>
        <taxon>Agaricomycetes</taxon>
        <taxon>Polyporales</taxon>
        <taxon>Meruliaceae</taxon>
        <taxon>Phlebia</taxon>
    </lineage>
</organism>
<dbReference type="Proteomes" id="UP001148662">
    <property type="component" value="Unassembled WGS sequence"/>
</dbReference>
<dbReference type="EMBL" id="JANHOG010000563">
    <property type="protein sequence ID" value="KAJ3553232.1"/>
    <property type="molecule type" value="Genomic_DNA"/>
</dbReference>
<protein>
    <submittedName>
        <fullName evidence="1">Uncharacterized protein</fullName>
    </submittedName>
</protein>
<gene>
    <name evidence="1" type="ORF">NM688_g3725</name>
</gene>
<comment type="caution">
    <text evidence="1">The sequence shown here is derived from an EMBL/GenBank/DDBJ whole genome shotgun (WGS) entry which is preliminary data.</text>
</comment>
<evidence type="ECO:0000313" key="1">
    <source>
        <dbReference type="EMBL" id="KAJ3553232.1"/>
    </source>
</evidence>
<accession>A0ACC1T520</accession>
<evidence type="ECO:0000313" key="2">
    <source>
        <dbReference type="Proteomes" id="UP001148662"/>
    </source>
</evidence>
<proteinExistence type="predicted"/>
<name>A0ACC1T520_9APHY</name>
<reference evidence="1" key="1">
    <citation type="submission" date="2022-07" db="EMBL/GenBank/DDBJ databases">
        <title>Genome Sequence of Phlebia brevispora.</title>
        <authorList>
            <person name="Buettner E."/>
        </authorList>
    </citation>
    <scope>NUCLEOTIDE SEQUENCE</scope>
    <source>
        <strain evidence="1">MPL23</strain>
    </source>
</reference>
<sequence length="1757" mass="194630">MAKGKSSASSATRKKHARKAAVAHGEVPELPQPKEKKSKGEKKGKKNKEAEEEDIYTSCEARTCTARSFGHPWNCPEDPCRAPGRPQAPCEERLGHEEESFGRSSSKLGGKGEEGGRPRAVERINRSSARLASPSACSVPSSIAPHTITRDQFVFFLHEVADADQAENIVGAWCMAVHDVDRQVAAFARESWDRFITVLPSESEQSGKVRLRVGSTAFSSLWDFTQRVLLDPAGIYTYLNPPQPVILTPGKQVGKGASSRVRREDEPPSRSGREEEEESEGDRKARLRISGFGVAEWVLSKFTQFNEDAKKVDEFVSPLDNLALWSSLYHTQFAPFVQDEIEAFGYNQPGVRKAAWGFAQVLLRTCKASLTPLLSTLSHAMLRSAWIEPDAGVRQVLWQPLLTFLKEYPNAWELEAASPAEADGDNESDEEGEEEGQNSETLKPSASESKVLVSHAYEEFRQFLELGCMGSPVQEYPAVIIILSTIPSSIMASIPTPIQTLFTSFWAAVDGRALSGLDRTTASAAFLSSLLECTRFIARRLLGENGAVLLGADASISQRDGARELVQEQTKRAWEELCSGRLKVEDEVAADSLAKFFKDLAIGDEDLFDSAWTTFADAVRAQTQTPASIVPTLVSVTLKSCNKIFDPSSHPSKVAKVLTSDVVRTTIERFEGILETDESIEVNSTILDSLVSVLNEFGEDLFSIPELAAAIDNTCLHHVRRLLAISPAALQVYLSYRADEEPCSLLWEAVLRELAHSSEDLLQLLPPLLDAAEGNKLPGYLRPSSSEIDDVTGQLLVTALNGHSSQSLSLVKRLLAAADHFISQECFQGLISSLTAAFSQHVRDTLRGEQFDARPFNALLSLLEVAFQKQALSASDSLGLLPDAFTFAFILPLLDDIKLESSQLESARMMWHAGLSQVSEELREDIFVHVKQSLRDIVPDCGVALRPSRLVRMLTDPSLELPINVMEDILPRQEQLDGMLEELPTSPTEVCLAVIDPLVLPGDFSEVEHPAPSAYDYAGFATYSRVVDALMSYFLDDRQAARENVWALRHFIALAIWAKDLLNVQASQSPVFSQRVSKAELENIALKAQQLASYLLAPASEEGWSQRVVRSLLQAKPQVPADGVEALLHTLVRPKSDSMRESRILHIVLQHVLAGASKSDADDFIQLARSLEKKDQHASLAIALSVTQYAPEPPKLERYRNELAAGIFGVPASKANTEGLWLLRQFVATAPDSDSDVVYLPVPRAVNLMKACQQWITSDEELDEEVEAEMTSVFIHLAPILQNVPGSHWDLIFDVMENNLESASFDEADTLPVLARTLKLLITVQDLVTTNKALRAVWDERKVVNLTLVRDLVAKRLESTSGNVPLSICRELGLTIVQDLPSTLLDKDSLSKMCHILTDPSDTVQRMAYKMLRESAAKYTEHLVLEAAVDSDAELKLELPLELISLLQMNLPEDDLEGDAANQNIFGYLLIWMLAFDLFNNASLRVKSGYLDHLRGTNLIADRFLPLIFSTLNLYDGILKAVKLDIWAVDEYYLDLYAPDVPASLSLLAAHLYYRSLHLVPVLIRNWLLDCRDRQLSSAVTTYTSTYFSPALLQAELARVKEPDATSQLTDENMKVKVASAVNEVIAVYTVDDQELEVRLKLPSDWPLHTIEIKEGSRVGVTEDRWRSWILGMQQILTFRSGSITDGVVFFLKNVASHFEGQPECAICYSIISAMDGSLPKKPCKTCKNRFHAACLYKWFNSSHSSSCPLCRSEIIQ</sequence>